<accession>A0A2Z4Y5M9</accession>
<sequence length="39" mass="4536">MPIAMDPNPPIYLWGVNLREPTEWGSGFRYRAICFGEHN</sequence>
<dbReference type="AlphaFoldDB" id="A0A2Z4Y5M9"/>
<dbReference type="EMBL" id="CP030759">
    <property type="protein sequence ID" value="AXA36012.1"/>
    <property type="molecule type" value="Genomic_DNA"/>
</dbReference>
<evidence type="ECO:0000313" key="1">
    <source>
        <dbReference type="EMBL" id="AXA36012.1"/>
    </source>
</evidence>
<proteinExistence type="predicted"/>
<name>A0A2Z4Y5M9_SUMC1</name>
<gene>
    <name evidence="1" type="ORF">BRCON_1235</name>
</gene>
<dbReference type="KEGG" id="schv:BRCON_1235"/>
<reference evidence="1 2" key="1">
    <citation type="submission" date="2018-05" db="EMBL/GenBank/DDBJ databases">
        <title>A metagenomic window into the 2 km-deep terrestrial subsurface aquifer revealed taxonomically and functionally diverse microbial community comprising novel uncultured bacterial lineages.</title>
        <authorList>
            <person name="Kadnikov V.V."/>
            <person name="Mardanov A.V."/>
            <person name="Beletsky A.V."/>
            <person name="Banks D."/>
            <person name="Pimenov N.V."/>
            <person name="Frank Y.A."/>
            <person name="Karnachuk O.V."/>
            <person name="Ravin N.V."/>
        </authorList>
    </citation>
    <scope>NUCLEOTIDE SEQUENCE [LARGE SCALE GENOMIC DNA]</scope>
    <source>
        <strain evidence="1">BY</strain>
    </source>
</reference>
<organism evidence="1 2">
    <name type="scientific">Sumerlaea chitinivorans</name>
    <dbReference type="NCBI Taxonomy" id="2250252"/>
    <lineage>
        <taxon>Bacteria</taxon>
        <taxon>Candidatus Sumerlaeota</taxon>
        <taxon>Candidatus Sumerlaeia</taxon>
        <taxon>Candidatus Sumerlaeales</taxon>
        <taxon>Candidatus Sumerlaeaceae</taxon>
        <taxon>Candidatus Sumerlaea</taxon>
    </lineage>
</organism>
<protein>
    <submittedName>
        <fullName evidence="1">Uncharacterized protein</fullName>
    </submittedName>
</protein>
<evidence type="ECO:0000313" key="2">
    <source>
        <dbReference type="Proteomes" id="UP000262583"/>
    </source>
</evidence>
<dbReference type="Proteomes" id="UP000262583">
    <property type="component" value="Chromosome"/>
</dbReference>